<dbReference type="Pfam" id="PF00378">
    <property type="entry name" value="ECH_1"/>
    <property type="match status" value="1"/>
</dbReference>
<dbReference type="Gene3D" id="1.10.12.10">
    <property type="entry name" value="Lyase 2-enoyl-coa Hydratase, Chain A, domain 2"/>
    <property type="match status" value="1"/>
</dbReference>
<dbReference type="CDD" id="cd06558">
    <property type="entry name" value="crotonase-like"/>
    <property type="match status" value="1"/>
</dbReference>
<dbReference type="InterPro" id="IPR001753">
    <property type="entry name" value="Enoyl-CoA_hydra/iso"/>
</dbReference>
<accession>A0A9J7APE0</accession>
<dbReference type="PANTHER" id="PTHR43459">
    <property type="entry name" value="ENOYL-COA HYDRATASE"/>
    <property type="match status" value="1"/>
</dbReference>
<reference evidence="2" key="1">
    <citation type="submission" date="2022-08" db="EMBL/GenBank/DDBJ databases">
        <title>Nisaea acidiphila sp. nov., isolated from a marine algal debris and emended description of the genus Nisaea Urios et al. 2008.</title>
        <authorList>
            <person name="Kwon K."/>
        </authorList>
    </citation>
    <scope>NUCLEOTIDE SEQUENCE</scope>
    <source>
        <strain evidence="2">MEBiC11861</strain>
    </source>
</reference>
<dbReference type="AlphaFoldDB" id="A0A9J7APE0"/>
<evidence type="ECO:0000313" key="3">
    <source>
        <dbReference type="Proteomes" id="UP001060336"/>
    </source>
</evidence>
<dbReference type="Proteomes" id="UP001060336">
    <property type="component" value="Chromosome"/>
</dbReference>
<gene>
    <name evidence="2" type="ORF">NUH88_16940</name>
</gene>
<dbReference type="RefSeq" id="WP_257767580.1">
    <property type="nucleotide sequence ID" value="NZ_CP102480.1"/>
</dbReference>
<organism evidence="2 3">
    <name type="scientific">Nisaea acidiphila</name>
    <dbReference type="NCBI Taxonomy" id="1862145"/>
    <lineage>
        <taxon>Bacteria</taxon>
        <taxon>Pseudomonadati</taxon>
        <taxon>Pseudomonadota</taxon>
        <taxon>Alphaproteobacteria</taxon>
        <taxon>Rhodospirillales</taxon>
        <taxon>Thalassobaculaceae</taxon>
        <taxon>Nisaea</taxon>
    </lineage>
</organism>
<dbReference type="GO" id="GO:0003824">
    <property type="term" value="F:catalytic activity"/>
    <property type="evidence" value="ECO:0007669"/>
    <property type="project" value="UniProtKB-ARBA"/>
</dbReference>
<dbReference type="SUPFAM" id="SSF52096">
    <property type="entry name" value="ClpP/crotonase"/>
    <property type="match status" value="1"/>
</dbReference>
<dbReference type="Gene3D" id="3.90.226.10">
    <property type="entry name" value="2-enoyl-CoA Hydratase, Chain A, domain 1"/>
    <property type="match status" value="1"/>
</dbReference>
<dbReference type="InterPro" id="IPR029045">
    <property type="entry name" value="ClpP/crotonase-like_dom_sf"/>
</dbReference>
<dbReference type="KEGG" id="naci:NUH88_16940"/>
<dbReference type="InterPro" id="IPR014748">
    <property type="entry name" value="Enoyl-CoA_hydra_C"/>
</dbReference>
<proteinExistence type="inferred from homology"/>
<evidence type="ECO:0000256" key="1">
    <source>
        <dbReference type="ARBA" id="ARBA00005254"/>
    </source>
</evidence>
<dbReference type="EMBL" id="CP102480">
    <property type="protein sequence ID" value="UUX49079.1"/>
    <property type="molecule type" value="Genomic_DNA"/>
</dbReference>
<evidence type="ECO:0000313" key="2">
    <source>
        <dbReference type="EMBL" id="UUX49079.1"/>
    </source>
</evidence>
<keyword evidence="3" id="KW-1185">Reference proteome</keyword>
<sequence length="262" mass="28235">MAYETILYEAVDGIARITLNRPEAGHAVNLALAHELLEASINASEDPDVRAVILDASGTVFGFGGDLKYFESQSDRIGACLKETTAYFHAAVSRLHRLNSPVVVAVQGMAAGAGFSLSLIGDIVLAAKSAQFKMAYTAAGLSPDGSSSYFLPRVIGMRRAQELMLTNRTLSAEEAQDWGIVTRVVEDDDLAEEVTKLAAKFAVGPTRAYGGVKRLLASSFQQSVEAQMEDETRTIAELAQTEDGREGLDAFLNKRKPDFKGR</sequence>
<dbReference type="PANTHER" id="PTHR43459:SF1">
    <property type="entry name" value="EG:BACN32G11.4 PROTEIN"/>
    <property type="match status" value="1"/>
</dbReference>
<protein>
    <submittedName>
        <fullName evidence="2">Enoyl-CoA hydratase-related protein</fullName>
    </submittedName>
</protein>
<comment type="similarity">
    <text evidence="1">Belongs to the enoyl-CoA hydratase/isomerase family.</text>
</comment>
<name>A0A9J7APE0_9PROT</name>